<evidence type="ECO:0000256" key="1">
    <source>
        <dbReference type="ARBA" id="ARBA00022737"/>
    </source>
</evidence>
<dbReference type="Gene3D" id="1.25.40.20">
    <property type="entry name" value="Ankyrin repeat-containing domain"/>
    <property type="match status" value="1"/>
</dbReference>
<dbReference type="InterPro" id="IPR002110">
    <property type="entry name" value="Ankyrin_rpt"/>
</dbReference>
<gene>
    <name evidence="4" type="ORF">V6N11_015311</name>
</gene>
<name>A0ABR2TS75_9ROSI</name>
<dbReference type="SUPFAM" id="SSF48403">
    <property type="entry name" value="Ankyrin repeat"/>
    <property type="match status" value="1"/>
</dbReference>
<dbReference type="PANTHER" id="PTHR24186:SF56">
    <property type="entry name" value="PGG DOMAIN-CONTAINING PROTEIN"/>
    <property type="match status" value="1"/>
</dbReference>
<feature type="repeat" description="ANK" evidence="3">
    <location>
        <begin position="99"/>
        <end position="121"/>
    </location>
</feature>
<dbReference type="Pfam" id="PF12796">
    <property type="entry name" value="Ank_2"/>
    <property type="match status" value="1"/>
</dbReference>
<evidence type="ECO:0000256" key="2">
    <source>
        <dbReference type="ARBA" id="ARBA00023043"/>
    </source>
</evidence>
<dbReference type="PROSITE" id="PS50088">
    <property type="entry name" value="ANK_REPEAT"/>
    <property type="match status" value="2"/>
</dbReference>
<dbReference type="InterPro" id="IPR036770">
    <property type="entry name" value="Ankyrin_rpt-contain_sf"/>
</dbReference>
<dbReference type="SMART" id="SM00248">
    <property type="entry name" value="ANK"/>
    <property type="match status" value="3"/>
</dbReference>
<keyword evidence="2 3" id="KW-0040">ANK repeat</keyword>
<reference evidence="4 5" key="1">
    <citation type="journal article" date="2024" name="G3 (Bethesda)">
        <title>Genome assembly of Hibiscus sabdariffa L. provides insights into metabolisms of medicinal natural products.</title>
        <authorList>
            <person name="Kim T."/>
        </authorList>
    </citation>
    <scope>NUCLEOTIDE SEQUENCE [LARGE SCALE GENOMIC DNA]</scope>
    <source>
        <strain evidence="4">TK-2024</strain>
        <tissue evidence="4">Old leaves</tissue>
    </source>
</reference>
<dbReference type="PANTHER" id="PTHR24186">
    <property type="entry name" value="PROTEIN PHOSPHATASE 1 REGULATORY SUBUNIT"/>
    <property type="match status" value="1"/>
</dbReference>
<evidence type="ECO:0000313" key="5">
    <source>
        <dbReference type="Proteomes" id="UP001396334"/>
    </source>
</evidence>
<comment type="caution">
    <text evidence="4">The sequence shown here is derived from an EMBL/GenBank/DDBJ whole genome shotgun (WGS) entry which is preliminary data.</text>
</comment>
<dbReference type="Proteomes" id="UP001396334">
    <property type="component" value="Unassembled WGS sequence"/>
</dbReference>
<feature type="repeat" description="ANK" evidence="3">
    <location>
        <begin position="65"/>
        <end position="87"/>
    </location>
</feature>
<evidence type="ECO:0000313" key="4">
    <source>
        <dbReference type="EMBL" id="KAK9040134.1"/>
    </source>
</evidence>
<keyword evidence="5" id="KW-1185">Reference proteome</keyword>
<keyword evidence="1" id="KW-0677">Repeat</keyword>
<dbReference type="PROSITE" id="PS50297">
    <property type="entry name" value="ANK_REP_REGION"/>
    <property type="match status" value="2"/>
</dbReference>
<accession>A0ABR2TS75</accession>
<dbReference type="EMBL" id="JBBPBN010000004">
    <property type="protein sequence ID" value="KAK9040134.1"/>
    <property type="molecule type" value="Genomic_DNA"/>
</dbReference>
<evidence type="ECO:0000256" key="3">
    <source>
        <dbReference type="PROSITE-ProRule" id="PRU00023"/>
    </source>
</evidence>
<sequence length="276" mass="30656">MVISDKSQDCRPLSVSAFNKWEMRRTSVLKSENPLHVASAAGHTAGYVREILRLRPEYAKELNKDGFSPLHTAAANGHIEVVRELLNVDKKLGFVEGRDNKTPLHFAAMEGRVDVIGEMLSCCAECIEGVTVQKETGLHLAIMNSQFGAIKVMVQWILERQKEELLNLKDEQGNTILHLVTWKKQRQASIFYYLLQKICLFTDLSLALIRGSVCSSHNLVIELLLGFGTTSSGLLEVNAVNQCGLTALDVLQMFSSKAGDREIAEAFQRTGAVRAR</sequence>
<organism evidence="4 5">
    <name type="scientific">Hibiscus sabdariffa</name>
    <name type="common">roselle</name>
    <dbReference type="NCBI Taxonomy" id="183260"/>
    <lineage>
        <taxon>Eukaryota</taxon>
        <taxon>Viridiplantae</taxon>
        <taxon>Streptophyta</taxon>
        <taxon>Embryophyta</taxon>
        <taxon>Tracheophyta</taxon>
        <taxon>Spermatophyta</taxon>
        <taxon>Magnoliopsida</taxon>
        <taxon>eudicotyledons</taxon>
        <taxon>Gunneridae</taxon>
        <taxon>Pentapetalae</taxon>
        <taxon>rosids</taxon>
        <taxon>malvids</taxon>
        <taxon>Malvales</taxon>
        <taxon>Malvaceae</taxon>
        <taxon>Malvoideae</taxon>
        <taxon>Hibiscus</taxon>
    </lineage>
</organism>
<proteinExistence type="predicted"/>
<protein>
    <submittedName>
        <fullName evidence="4">Uncharacterized protein</fullName>
    </submittedName>
</protein>